<gene>
    <name evidence="1" type="ORF">JFY71_05300</name>
</gene>
<reference evidence="1 2" key="1">
    <citation type="journal article" date="2022" name="Int. J. Syst. Evol. Microbiol.">
        <title>Miniphocaeibacter halophilus sp. nov., an ammonium-tolerant acetate-producing bacterium isolated from a biogas system.</title>
        <authorList>
            <person name="Schnurer A."/>
            <person name="Singh A."/>
            <person name="Bi S."/>
            <person name="Qiao W."/>
            <person name="Westerholm M."/>
        </authorList>
    </citation>
    <scope>NUCLEOTIDE SEQUENCE [LARGE SCALE GENOMIC DNA]</scope>
    <source>
        <strain evidence="1 2">AMB_01</strain>
    </source>
</reference>
<protein>
    <submittedName>
        <fullName evidence="1">DUF4153 domain-containing protein</fullName>
    </submittedName>
</protein>
<evidence type="ECO:0000313" key="2">
    <source>
        <dbReference type="Proteomes" id="UP000595814"/>
    </source>
</evidence>
<organism evidence="1 2">
    <name type="scientific">Miniphocaeibacter halophilus</name>
    <dbReference type="NCBI Taxonomy" id="2931922"/>
    <lineage>
        <taxon>Bacteria</taxon>
        <taxon>Bacillati</taxon>
        <taxon>Bacillota</taxon>
        <taxon>Tissierellia</taxon>
        <taxon>Tissierellales</taxon>
        <taxon>Peptoniphilaceae</taxon>
        <taxon>Miniphocaeibacter</taxon>
    </lineage>
</organism>
<evidence type="ECO:0000313" key="1">
    <source>
        <dbReference type="EMBL" id="QQK08954.1"/>
    </source>
</evidence>
<accession>A0AC61MY20</accession>
<proteinExistence type="predicted"/>
<keyword evidence="2" id="KW-1185">Reference proteome</keyword>
<sequence length="575" mass="67256">MTIKDILRNSLDNFKLIFKRFPLSIISSILLSSVYAIGTIKSGGGIMASRSSMSLLLERVLFIAVFMFIFIALLNSFLESIFKKSYYKFITNIVGIAFIIGLFFITRRQGHVYGTKIYLIHSGIVIFFILSSLYIEILNNPKSLDVYLYGIIRSFCISMYCSIIILIGTILIAYIIISLFFEPTWAPYDIACFVIMNTVNLFIFLSFFPKAKKYEEYNIPNYIELIVGVIVPIIITIFGIILYFRSIIDLIQKKISMETTNYFIIFYCILAILNLMMFRLKKSNREINLYSKILPITMIPLVGLLLFSMWTKIKDFGVIENRYFLIIIGIWILFSAIYFIFNKYKNNIPIIIMASILVLISSIGPASAYNISLNSQEKRLEHYLSKNNMIKDGKIISNNITSMEYIREIRNILFYFYGIDNWFNKDIKDIDLIYNTDKKFYENTLKYFGFDIFYYDPDLTVEENHAQRYIEFGDEYFKIENIEEFKNSIEISIPGDSVDGYYIDVENNNLFVEKNGDKKYISFEDIEKKLLERNNDYTIDFDLIIDGKDIKVAIRSLYVQFGNTRLDAKIKIFEK</sequence>
<name>A0AC61MY20_9FIRM</name>
<dbReference type="EMBL" id="CP066744">
    <property type="protein sequence ID" value="QQK08954.1"/>
    <property type="molecule type" value="Genomic_DNA"/>
</dbReference>
<dbReference type="Proteomes" id="UP000595814">
    <property type="component" value="Chromosome"/>
</dbReference>